<dbReference type="OrthoDB" id="8098239at2"/>
<evidence type="ECO:0000313" key="1">
    <source>
        <dbReference type="EMBL" id="ACL60631.1"/>
    </source>
</evidence>
<organism evidence="1 2">
    <name type="scientific">Methylobacterium nodulans (strain LMG 21967 / CNCM I-2342 / ORS 2060)</name>
    <dbReference type="NCBI Taxonomy" id="460265"/>
    <lineage>
        <taxon>Bacteria</taxon>
        <taxon>Pseudomonadati</taxon>
        <taxon>Pseudomonadota</taxon>
        <taxon>Alphaproteobacteria</taxon>
        <taxon>Hyphomicrobiales</taxon>
        <taxon>Methylobacteriaceae</taxon>
        <taxon>Methylobacterium</taxon>
    </lineage>
</organism>
<dbReference type="Proteomes" id="UP000008207">
    <property type="component" value="Chromosome"/>
</dbReference>
<protein>
    <submittedName>
        <fullName evidence="1">Uncharacterized protein</fullName>
    </submittedName>
</protein>
<dbReference type="RefSeq" id="WP_015932230.1">
    <property type="nucleotide sequence ID" value="NC_011894.1"/>
</dbReference>
<reference evidence="1 2" key="1">
    <citation type="submission" date="2009-01" db="EMBL/GenBank/DDBJ databases">
        <title>Complete sequence of chromosome of Methylobacterium nodulans ORS 2060.</title>
        <authorList>
            <consortium name="US DOE Joint Genome Institute"/>
            <person name="Lucas S."/>
            <person name="Copeland A."/>
            <person name="Lapidus A."/>
            <person name="Glavina del Rio T."/>
            <person name="Dalin E."/>
            <person name="Tice H."/>
            <person name="Bruce D."/>
            <person name="Goodwin L."/>
            <person name="Pitluck S."/>
            <person name="Sims D."/>
            <person name="Brettin T."/>
            <person name="Detter J.C."/>
            <person name="Han C."/>
            <person name="Larimer F."/>
            <person name="Land M."/>
            <person name="Hauser L."/>
            <person name="Kyrpides N."/>
            <person name="Ivanova N."/>
            <person name="Marx C.J."/>
            <person name="Richardson P."/>
        </authorList>
    </citation>
    <scope>NUCLEOTIDE SEQUENCE [LARGE SCALE GENOMIC DNA]</scope>
    <source>
        <strain evidence="2">LMG 21967 / CNCM I-2342 / ORS 2060</strain>
    </source>
</reference>
<name>B8IRT1_METNO</name>
<dbReference type="STRING" id="460265.Mnod_5802"/>
<sequence>MNAPLRLNASAEAAQDGDTAPLRGERTCLECGQPYGAAARHSEFCTPTCRQAFNNRRLQRGAELYDLYMAHRFQRPIAKLLKLLSCLNRLAHLYREEDRRERAARLSWRAPEVVLASRPYLRAVRLSARRRG</sequence>
<proteinExistence type="predicted"/>
<keyword evidence="2" id="KW-1185">Reference proteome</keyword>
<dbReference type="AlphaFoldDB" id="B8IRT1"/>
<dbReference type="eggNOG" id="ENOG502ZHA8">
    <property type="taxonomic scope" value="Bacteria"/>
</dbReference>
<dbReference type="KEGG" id="mno:Mnod_5802"/>
<dbReference type="EMBL" id="CP001349">
    <property type="protein sequence ID" value="ACL60631.1"/>
    <property type="molecule type" value="Genomic_DNA"/>
</dbReference>
<dbReference type="HOGENOM" id="CLU_157905_0_0_5"/>
<gene>
    <name evidence="1" type="ordered locus">Mnod_5802</name>
</gene>
<accession>B8IRT1</accession>
<evidence type="ECO:0000313" key="2">
    <source>
        <dbReference type="Proteomes" id="UP000008207"/>
    </source>
</evidence>